<dbReference type="GO" id="GO:0000118">
    <property type="term" value="C:histone deacetylase complex"/>
    <property type="evidence" value="ECO:0007669"/>
    <property type="project" value="TreeGrafter"/>
</dbReference>
<dbReference type="SMART" id="SM00761">
    <property type="entry name" value="HDAC_interact"/>
    <property type="match status" value="1"/>
</dbReference>
<evidence type="ECO:0000256" key="4">
    <source>
        <dbReference type="ARBA" id="ARBA00023242"/>
    </source>
</evidence>
<dbReference type="InterPro" id="IPR039774">
    <property type="entry name" value="Sin3-like"/>
</dbReference>
<gene>
    <name evidence="8" type="ORF">G4B88_001809</name>
</gene>
<evidence type="ECO:0000259" key="7">
    <source>
        <dbReference type="SMART" id="SM00761"/>
    </source>
</evidence>
<dbReference type="AlphaFoldDB" id="A0A7J6I314"/>
<dbReference type="PANTHER" id="PTHR12346">
    <property type="entry name" value="SIN3B-RELATED"/>
    <property type="match status" value="1"/>
</dbReference>
<name>A0A7J6I314_CANSA</name>
<comment type="caution">
    <text evidence="8">The sequence shown here is derived from an EMBL/GenBank/DDBJ whole genome shotgun (WGS) entry which is preliminary data.</text>
</comment>
<keyword evidence="4 5" id="KW-0539">Nucleus</keyword>
<feature type="region of interest" description="Disordered" evidence="6">
    <location>
        <begin position="384"/>
        <end position="410"/>
    </location>
</feature>
<evidence type="ECO:0000313" key="9">
    <source>
        <dbReference type="Proteomes" id="UP000583929"/>
    </source>
</evidence>
<dbReference type="FunFam" id="1.20.1160.11:FF:000003">
    <property type="entry name" value="Paired amphipathic helix SIN3-like protein"/>
    <property type="match status" value="1"/>
</dbReference>
<dbReference type="Gene3D" id="1.20.1160.11">
    <property type="entry name" value="Paired amphipathic helix"/>
    <property type="match status" value="2"/>
</dbReference>
<dbReference type="GO" id="GO:0000122">
    <property type="term" value="P:negative regulation of transcription by RNA polymerase II"/>
    <property type="evidence" value="ECO:0007669"/>
    <property type="project" value="TreeGrafter"/>
</dbReference>
<comment type="subcellular location">
    <subcellularLocation>
        <location evidence="1 5">Nucleus</location>
    </subcellularLocation>
</comment>
<feature type="compositionally biased region" description="Basic and acidic residues" evidence="6">
    <location>
        <begin position="384"/>
        <end position="409"/>
    </location>
</feature>
<dbReference type="PROSITE" id="PS51477">
    <property type="entry name" value="PAH"/>
    <property type="match status" value="2"/>
</dbReference>
<dbReference type="InterPro" id="IPR013194">
    <property type="entry name" value="HDAC_interact_dom"/>
</dbReference>
<evidence type="ECO:0000256" key="6">
    <source>
        <dbReference type="SAM" id="MobiDB-lite"/>
    </source>
</evidence>
<proteinExistence type="predicted"/>
<dbReference type="FunFam" id="1.20.1160.11:FF:000001">
    <property type="entry name" value="Paired amphipathic helix protein Sin3"/>
    <property type="match status" value="1"/>
</dbReference>
<evidence type="ECO:0000256" key="3">
    <source>
        <dbReference type="ARBA" id="ARBA00022737"/>
    </source>
</evidence>
<reference evidence="8 9" key="1">
    <citation type="journal article" date="2020" name="bioRxiv">
        <title>Sequence and annotation of 42 cannabis genomes reveals extensive copy number variation in cannabinoid synthesis and pathogen resistance genes.</title>
        <authorList>
            <person name="Mckernan K.J."/>
            <person name="Helbert Y."/>
            <person name="Kane L.T."/>
            <person name="Ebling H."/>
            <person name="Zhang L."/>
            <person name="Liu B."/>
            <person name="Eaton Z."/>
            <person name="Mclaughlin S."/>
            <person name="Kingan S."/>
            <person name="Baybayan P."/>
            <person name="Concepcion G."/>
            <person name="Jordan M."/>
            <person name="Riva A."/>
            <person name="Barbazuk W."/>
            <person name="Harkins T."/>
        </authorList>
    </citation>
    <scope>NUCLEOTIDE SEQUENCE [LARGE SCALE GENOMIC DNA]</scope>
    <source>
        <strain evidence="9">cv. Jamaican Lion 4</strain>
        <tissue evidence="8">Leaf</tissue>
    </source>
</reference>
<keyword evidence="3" id="KW-0677">Repeat</keyword>
<keyword evidence="9" id="KW-1185">Reference proteome</keyword>
<dbReference type="PANTHER" id="PTHR12346:SF0">
    <property type="entry name" value="SIN3A, ISOFORM G"/>
    <property type="match status" value="1"/>
</dbReference>
<accession>A0A7J6I314</accession>
<dbReference type="InterPro" id="IPR036600">
    <property type="entry name" value="PAH_sf"/>
</dbReference>
<evidence type="ECO:0000256" key="1">
    <source>
        <dbReference type="ARBA" id="ARBA00004123"/>
    </source>
</evidence>
<sequence length="491" mass="56747">MKRSIDDVYMGSQLESPTMLFSLDSFEYLRTVRGRFSPIENGKYEEFLVMLEDYATQRVDTEGLIERVKGLLEGHPDLILGFNTFLPKGYEITPPPLEVEDEDDNVGVAIEESIKFVNKIKTRFQGDDDRVYRSFLHILNSYRKANKPIAHVQQEVETLFKEHPDLLVEFTHFLPINDTSEDHLNEKNGFHMSKISLWNEGHFPKQVKSCTPSYRLIPIDYPMPSVSHRSELGAEVLNDNWVLFSSASDQEYQSFKHRPKNKYEYCLFRCEDDMFELDMLLESVNATTKSVVELLEKINNNTLTVKGNRPFCIEDHLTAMNLRCIERLYGEHGVDVVGEIRKNTSYALPIILNRLNKKQQEYAECRVRLNKICADVYAENHHKSLDHTEQGGRGHQGRDRTSKREESKRPIIPSIKLSSKNVISCTFYCVTIFGILIGQLSYTFQRKWIVAQDGTQSPLSIVYQKILVKLDGSELIHYYSINYGNGSYEIP</sequence>
<dbReference type="Proteomes" id="UP000583929">
    <property type="component" value="Unassembled WGS sequence"/>
</dbReference>
<evidence type="ECO:0000256" key="2">
    <source>
        <dbReference type="ARBA" id="ARBA00022491"/>
    </source>
</evidence>
<protein>
    <recommendedName>
        <fullName evidence="7">Histone deacetylase interacting domain-containing protein</fullName>
    </recommendedName>
</protein>
<dbReference type="SUPFAM" id="SSF47762">
    <property type="entry name" value="PAH2 domain"/>
    <property type="match status" value="2"/>
</dbReference>
<evidence type="ECO:0000313" key="8">
    <source>
        <dbReference type="EMBL" id="KAF4401615.1"/>
    </source>
</evidence>
<keyword evidence="2" id="KW-0678">Repressor</keyword>
<dbReference type="GO" id="GO:0003714">
    <property type="term" value="F:transcription corepressor activity"/>
    <property type="evidence" value="ECO:0007669"/>
    <property type="project" value="InterPro"/>
</dbReference>
<dbReference type="GO" id="GO:0000785">
    <property type="term" value="C:chromatin"/>
    <property type="evidence" value="ECO:0007669"/>
    <property type="project" value="TreeGrafter"/>
</dbReference>
<organism evidence="8 9">
    <name type="scientific">Cannabis sativa</name>
    <name type="common">Hemp</name>
    <name type="synonym">Marijuana</name>
    <dbReference type="NCBI Taxonomy" id="3483"/>
    <lineage>
        <taxon>Eukaryota</taxon>
        <taxon>Viridiplantae</taxon>
        <taxon>Streptophyta</taxon>
        <taxon>Embryophyta</taxon>
        <taxon>Tracheophyta</taxon>
        <taxon>Spermatophyta</taxon>
        <taxon>Magnoliopsida</taxon>
        <taxon>eudicotyledons</taxon>
        <taxon>Gunneridae</taxon>
        <taxon>Pentapetalae</taxon>
        <taxon>rosids</taxon>
        <taxon>fabids</taxon>
        <taxon>Rosales</taxon>
        <taxon>Cannabaceae</taxon>
        <taxon>Cannabis</taxon>
    </lineage>
</organism>
<feature type="domain" description="Histone deacetylase interacting" evidence="7">
    <location>
        <begin position="206"/>
        <end position="308"/>
    </location>
</feature>
<dbReference type="EMBL" id="JAATIQ010000012">
    <property type="protein sequence ID" value="KAF4401615.1"/>
    <property type="molecule type" value="Genomic_DNA"/>
</dbReference>
<dbReference type="Pfam" id="PF02671">
    <property type="entry name" value="PAH"/>
    <property type="match status" value="2"/>
</dbReference>
<dbReference type="Pfam" id="PF08295">
    <property type="entry name" value="Sin3_corepress"/>
    <property type="match status" value="1"/>
</dbReference>
<evidence type="ECO:0000256" key="5">
    <source>
        <dbReference type="PROSITE-ProRule" id="PRU00810"/>
    </source>
</evidence>
<dbReference type="InterPro" id="IPR003822">
    <property type="entry name" value="PAH"/>
</dbReference>